<dbReference type="GO" id="GO:0016787">
    <property type="term" value="F:hydrolase activity"/>
    <property type="evidence" value="ECO:0007669"/>
    <property type="project" value="UniProtKB-KW"/>
</dbReference>
<comment type="caution">
    <text evidence="3">The sequence shown here is derived from an EMBL/GenBank/DDBJ whole genome shotgun (WGS) entry which is preliminary data.</text>
</comment>
<name>A0AAN7RIC5_TRANT</name>
<dbReference type="PANTHER" id="PTHR31988:SF19">
    <property type="entry name" value="9-O-ACETYL-N-ACETYLNEURAMINIC ACID DEACETYLASE-RELATED"/>
    <property type="match status" value="1"/>
</dbReference>
<sequence length="138" mass="15367">MTMTIASNSSPTNDPNSSFAHPDQVYLLAGQSNIVGYGEITRSWDGVVPPDCQPSPQIFRLDRMPSWSMAKEPLHADIYRRDKLEGIGPRMPFARRILELEPTFGTIGLVPCAFGGTSIGDWSSQEKFPIQFVLEPHF</sequence>
<dbReference type="InterPro" id="IPR052940">
    <property type="entry name" value="Carb_Esterase_6"/>
</dbReference>
<accession>A0AAN7RIC5</accession>
<reference evidence="3 4" key="1">
    <citation type="journal article" date="2023" name="Hortic Res">
        <title>Pangenome of water caltrop reveals structural variations and asymmetric subgenome divergence after allopolyploidization.</title>
        <authorList>
            <person name="Zhang X."/>
            <person name="Chen Y."/>
            <person name="Wang L."/>
            <person name="Yuan Y."/>
            <person name="Fang M."/>
            <person name="Shi L."/>
            <person name="Lu R."/>
            <person name="Comes H.P."/>
            <person name="Ma Y."/>
            <person name="Chen Y."/>
            <person name="Huang G."/>
            <person name="Zhou Y."/>
            <person name="Zheng Z."/>
            <person name="Qiu Y."/>
        </authorList>
    </citation>
    <scope>NUCLEOTIDE SEQUENCE [LARGE SCALE GENOMIC DNA]</scope>
    <source>
        <strain evidence="3">F231</strain>
    </source>
</reference>
<dbReference type="InterPro" id="IPR005181">
    <property type="entry name" value="SASA"/>
</dbReference>
<evidence type="ECO:0000313" key="4">
    <source>
        <dbReference type="Proteomes" id="UP001346149"/>
    </source>
</evidence>
<evidence type="ECO:0000256" key="1">
    <source>
        <dbReference type="ARBA" id="ARBA00022801"/>
    </source>
</evidence>
<evidence type="ECO:0000313" key="3">
    <source>
        <dbReference type="EMBL" id="KAK4805082.1"/>
    </source>
</evidence>
<keyword evidence="4" id="KW-1185">Reference proteome</keyword>
<feature type="domain" description="Sialate O-acetylesterase" evidence="2">
    <location>
        <begin position="23"/>
        <end position="126"/>
    </location>
</feature>
<dbReference type="Gene3D" id="3.40.50.1110">
    <property type="entry name" value="SGNH hydrolase"/>
    <property type="match status" value="1"/>
</dbReference>
<dbReference type="EMBL" id="JAXQNO010000001">
    <property type="protein sequence ID" value="KAK4805082.1"/>
    <property type="molecule type" value="Genomic_DNA"/>
</dbReference>
<dbReference type="InterPro" id="IPR036514">
    <property type="entry name" value="SGNH_hydro_sf"/>
</dbReference>
<gene>
    <name evidence="3" type="ORF">SAY86_004899</name>
</gene>
<evidence type="ECO:0000259" key="2">
    <source>
        <dbReference type="Pfam" id="PF03629"/>
    </source>
</evidence>
<dbReference type="Pfam" id="PF03629">
    <property type="entry name" value="SASA"/>
    <property type="match status" value="1"/>
</dbReference>
<protein>
    <recommendedName>
        <fullName evidence="2">Sialate O-acetylesterase domain-containing protein</fullName>
    </recommendedName>
</protein>
<dbReference type="AlphaFoldDB" id="A0AAN7RIC5"/>
<dbReference type="SUPFAM" id="SSF52266">
    <property type="entry name" value="SGNH hydrolase"/>
    <property type="match status" value="1"/>
</dbReference>
<organism evidence="3 4">
    <name type="scientific">Trapa natans</name>
    <name type="common">Water chestnut</name>
    <dbReference type="NCBI Taxonomy" id="22666"/>
    <lineage>
        <taxon>Eukaryota</taxon>
        <taxon>Viridiplantae</taxon>
        <taxon>Streptophyta</taxon>
        <taxon>Embryophyta</taxon>
        <taxon>Tracheophyta</taxon>
        <taxon>Spermatophyta</taxon>
        <taxon>Magnoliopsida</taxon>
        <taxon>eudicotyledons</taxon>
        <taxon>Gunneridae</taxon>
        <taxon>Pentapetalae</taxon>
        <taxon>rosids</taxon>
        <taxon>malvids</taxon>
        <taxon>Myrtales</taxon>
        <taxon>Lythraceae</taxon>
        <taxon>Trapa</taxon>
    </lineage>
</organism>
<proteinExistence type="predicted"/>
<dbReference type="Proteomes" id="UP001346149">
    <property type="component" value="Unassembled WGS sequence"/>
</dbReference>
<dbReference type="PANTHER" id="PTHR31988">
    <property type="entry name" value="ESTERASE, PUTATIVE (DUF303)-RELATED"/>
    <property type="match status" value="1"/>
</dbReference>
<keyword evidence="1" id="KW-0378">Hydrolase</keyword>